<organism evidence="2 3">
    <name type="scientific">Acanthocheilonema viteae</name>
    <name type="common">Filarial nematode worm</name>
    <name type="synonym">Dipetalonema viteae</name>
    <dbReference type="NCBI Taxonomy" id="6277"/>
    <lineage>
        <taxon>Eukaryota</taxon>
        <taxon>Metazoa</taxon>
        <taxon>Ecdysozoa</taxon>
        <taxon>Nematoda</taxon>
        <taxon>Chromadorea</taxon>
        <taxon>Rhabditida</taxon>
        <taxon>Spirurina</taxon>
        <taxon>Spiruromorpha</taxon>
        <taxon>Filarioidea</taxon>
        <taxon>Onchocercidae</taxon>
        <taxon>Acanthocheilonema</taxon>
    </lineage>
</organism>
<keyword evidence="1" id="KW-1133">Transmembrane helix</keyword>
<evidence type="ECO:0000313" key="2">
    <source>
        <dbReference type="EMBL" id="VBB28245.1"/>
    </source>
</evidence>
<protein>
    <submittedName>
        <fullName evidence="2">Uncharacterized protein</fullName>
    </submittedName>
</protein>
<evidence type="ECO:0000256" key="1">
    <source>
        <dbReference type="SAM" id="Phobius"/>
    </source>
</evidence>
<gene>
    <name evidence="2" type="ORF">NAV_LOCUS3075</name>
</gene>
<keyword evidence="3" id="KW-1185">Reference proteome</keyword>
<keyword evidence="1" id="KW-0472">Membrane</keyword>
<reference evidence="2 3" key="1">
    <citation type="submission" date="2018-08" db="EMBL/GenBank/DDBJ databases">
        <authorList>
            <person name="Laetsch R D."/>
            <person name="Stevens L."/>
            <person name="Kumar S."/>
            <person name="Blaxter L. M."/>
        </authorList>
    </citation>
    <scope>NUCLEOTIDE SEQUENCE [LARGE SCALE GENOMIC DNA]</scope>
</reference>
<dbReference type="EMBL" id="UPTC01000369">
    <property type="protein sequence ID" value="VBB28245.1"/>
    <property type="molecule type" value="Genomic_DNA"/>
</dbReference>
<sequence length="121" mass="12632">MSELGRDRWMDGINGGGDDVGGKGQGLNFTNGERQLLLLCLFLLDATRQRPSAIVIVVVVVAVVVVVVANCTSLALLVPSSFSHAANLHKHQIQTLKRTETVINGGWDIAAAAAAAAAVLS</sequence>
<feature type="transmembrane region" description="Helical" evidence="1">
    <location>
        <begin position="53"/>
        <end position="78"/>
    </location>
</feature>
<accession>A0A498S9D2</accession>
<keyword evidence="1" id="KW-0812">Transmembrane</keyword>
<dbReference type="AlphaFoldDB" id="A0A498S9D2"/>
<evidence type="ECO:0000313" key="3">
    <source>
        <dbReference type="Proteomes" id="UP000276991"/>
    </source>
</evidence>
<dbReference type="Proteomes" id="UP000276991">
    <property type="component" value="Unassembled WGS sequence"/>
</dbReference>
<name>A0A498S9D2_ACAVI</name>
<proteinExistence type="predicted"/>